<organism evidence="1 2">
    <name type="scientific">Hesseltinella vesiculosa</name>
    <dbReference type="NCBI Taxonomy" id="101127"/>
    <lineage>
        <taxon>Eukaryota</taxon>
        <taxon>Fungi</taxon>
        <taxon>Fungi incertae sedis</taxon>
        <taxon>Mucoromycota</taxon>
        <taxon>Mucoromycotina</taxon>
        <taxon>Mucoromycetes</taxon>
        <taxon>Mucorales</taxon>
        <taxon>Cunninghamellaceae</taxon>
        <taxon>Hesseltinella</taxon>
    </lineage>
</organism>
<proteinExistence type="predicted"/>
<dbReference type="EMBL" id="MCGT01000028">
    <property type="protein sequence ID" value="ORX48824.1"/>
    <property type="molecule type" value="Genomic_DNA"/>
</dbReference>
<evidence type="ECO:0000313" key="2">
    <source>
        <dbReference type="Proteomes" id="UP000242146"/>
    </source>
</evidence>
<gene>
    <name evidence="1" type="ORF">DM01DRAFT_1338481</name>
</gene>
<sequence>MPTTKYDLGYEKPAIFKIYDFMGASDSHSASPSLEIEEPAFVNIDYRQSRKDQRMLSAMQRCKIWISHCSPHPYAYISHSTISRWTWTLTCTKCRTQTRQNA</sequence>
<reference evidence="1 2" key="1">
    <citation type="submission" date="2016-07" db="EMBL/GenBank/DDBJ databases">
        <title>Pervasive Adenine N6-methylation of Active Genes in Fungi.</title>
        <authorList>
            <consortium name="DOE Joint Genome Institute"/>
            <person name="Mondo S.J."/>
            <person name="Dannebaum R.O."/>
            <person name="Kuo R.C."/>
            <person name="Labutti K."/>
            <person name="Haridas S."/>
            <person name="Kuo A."/>
            <person name="Salamov A."/>
            <person name="Ahrendt S.R."/>
            <person name="Lipzen A."/>
            <person name="Sullivan W."/>
            <person name="Andreopoulos W.B."/>
            <person name="Clum A."/>
            <person name="Lindquist E."/>
            <person name="Daum C."/>
            <person name="Ramamoorthy G.K."/>
            <person name="Gryganskyi A."/>
            <person name="Culley D."/>
            <person name="Magnuson J.K."/>
            <person name="James T.Y."/>
            <person name="O'Malley M.A."/>
            <person name="Stajich J.E."/>
            <person name="Spatafora J.W."/>
            <person name="Visel A."/>
            <person name="Grigoriev I.V."/>
        </authorList>
    </citation>
    <scope>NUCLEOTIDE SEQUENCE [LARGE SCALE GENOMIC DNA]</scope>
    <source>
        <strain evidence="1 2">NRRL 3301</strain>
    </source>
</reference>
<keyword evidence="2" id="KW-1185">Reference proteome</keyword>
<dbReference type="AlphaFoldDB" id="A0A1X2G9Z1"/>
<comment type="caution">
    <text evidence="1">The sequence shown here is derived from an EMBL/GenBank/DDBJ whole genome shotgun (WGS) entry which is preliminary data.</text>
</comment>
<evidence type="ECO:0000313" key="1">
    <source>
        <dbReference type="EMBL" id="ORX48824.1"/>
    </source>
</evidence>
<protein>
    <submittedName>
        <fullName evidence="1">Uncharacterized protein</fullName>
    </submittedName>
</protein>
<accession>A0A1X2G9Z1</accession>
<name>A0A1X2G9Z1_9FUNG</name>
<dbReference type="Proteomes" id="UP000242146">
    <property type="component" value="Unassembled WGS sequence"/>
</dbReference>